<dbReference type="AlphaFoldDB" id="A0A7D6E377"/>
<evidence type="ECO:0008006" key="3">
    <source>
        <dbReference type="Google" id="ProtNLM"/>
    </source>
</evidence>
<sequence>MLACVLIAELITALAISAHPAPQRRGETAAQTRGAETMLIVGDRAVRLINRGGSSTDGLLSRVAANLPAAISAVVGFWGTDWSREVIIAATDSDEQFRAAAADDPASQRADIAAVTVAQRVDFGRRTVVGARIVLAPGADAMSPGALRIVLTHELFHYAARADTAADAPRWLTEGVADFVARPQRAVPAAARSTLLFLPSDAELDSDEPELSLAYDRAWWFARFVADTYGAAKLHELYVSACGVRHAEVATAVRDVLGIDSARLLTRWQQWAAERA</sequence>
<proteinExistence type="predicted"/>
<reference evidence="2" key="1">
    <citation type="submission" date="2020-07" db="EMBL/GenBank/DDBJ databases">
        <title>Description of Mycobacterium gordonae subsp. intergordonae subsp.nov. and Mycobacterium gordonae subsp. gordonae subsp. nov.</title>
        <authorList>
            <person name="Yu X."/>
        </authorList>
    </citation>
    <scope>NUCLEOTIDE SEQUENCE [LARGE SCALE GENOMIC DNA]</scope>
    <source>
        <strain evidence="2">24</strain>
    </source>
</reference>
<dbReference type="Proteomes" id="UP000510682">
    <property type="component" value="Chromosome"/>
</dbReference>
<reference evidence="1 2" key="2">
    <citation type="submission" date="2020-07" db="EMBL/GenBank/DDBJ databases">
        <authorList>
            <person name="Yu X."/>
        </authorList>
    </citation>
    <scope>NUCLEOTIDE SEQUENCE [LARGE SCALE GENOMIC DNA]</scope>
    <source>
        <strain evidence="2">24</strain>
    </source>
</reference>
<dbReference type="EMBL" id="CP059165">
    <property type="protein sequence ID" value="QLL10289.1"/>
    <property type="molecule type" value="Genomic_DNA"/>
</dbReference>
<protein>
    <recommendedName>
        <fullName evidence="3">DUF4157 domain-containing protein</fullName>
    </recommendedName>
</protein>
<keyword evidence="2" id="KW-1185">Reference proteome</keyword>
<dbReference type="KEGG" id="mgor:H0P51_16960"/>
<organism evidence="1 2">
    <name type="scientific">Mycobacterium vicinigordonae</name>
    <dbReference type="NCBI Taxonomy" id="1719132"/>
    <lineage>
        <taxon>Bacteria</taxon>
        <taxon>Bacillati</taxon>
        <taxon>Actinomycetota</taxon>
        <taxon>Actinomycetes</taxon>
        <taxon>Mycobacteriales</taxon>
        <taxon>Mycobacteriaceae</taxon>
        <taxon>Mycobacterium</taxon>
    </lineage>
</organism>
<name>A0A7D6E377_9MYCO</name>
<evidence type="ECO:0000313" key="2">
    <source>
        <dbReference type="Proteomes" id="UP000510682"/>
    </source>
</evidence>
<reference evidence="2" key="3">
    <citation type="submission" date="2023-07" db="EMBL/GenBank/DDBJ databases">
        <title>Description of Mycobacterium gordonae subsp. intergordonae subsp.nov. and Mycobacterium gordonae subsp. gordonae subsp. nov.</title>
        <authorList>
            <person name="Huang H."/>
        </authorList>
    </citation>
    <scope>NUCLEOTIDE SEQUENCE [LARGE SCALE GENOMIC DNA]</scope>
    <source>
        <strain evidence="2">24</strain>
    </source>
</reference>
<evidence type="ECO:0000313" key="1">
    <source>
        <dbReference type="EMBL" id="QLL10289.1"/>
    </source>
</evidence>
<gene>
    <name evidence="1" type="ORF">H0P51_16960</name>
</gene>
<accession>A0A7D6E377</accession>